<name>A0A921NXP9_9RHOB</name>
<dbReference type="AlphaFoldDB" id="A0A921NXP9"/>
<dbReference type="Gene3D" id="3.30.565.10">
    <property type="entry name" value="Histidine kinase-like ATPase, C-terminal domain"/>
    <property type="match status" value="1"/>
</dbReference>
<dbReference type="OrthoDB" id="9767435at2"/>
<accession>A0A921NXP9</accession>
<evidence type="ECO:0000259" key="9">
    <source>
        <dbReference type="Pfam" id="PF07568"/>
    </source>
</evidence>
<dbReference type="GO" id="GO:0032259">
    <property type="term" value="P:methylation"/>
    <property type="evidence" value="ECO:0007669"/>
    <property type="project" value="UniProtKB-KW"/>
</dbReference>
<dbReference type="PANTHER" id="PTHR41523:SF8">
    <property type="entry name" value="ETHYLENE RESPONSE SENSOR PROTEIN"/>
    <property type="match status" value="1"/>
</dbReference>
<dbReference type="InterPro" id="IPR036890">
    <property type="entry name" value="HATPase_C_sf"/>
</dbReference>
<keyword evidence="3" id="KW-0597">Phosphoprotein</keyword>
<keyword evidence="8" id="KW-0472">Membrane</keyword>
<comment type="caution">
    <text evidence="10">The sequence shown here is derived from an EMBL/GenBank/DDBJ whole genome shotgun (WGS) entry which is preliminary data.</text>
</comment>
<evidence type="ECO:0000313" key="10">
    <source>
        <dbReference type="EMBL" id="KAF0677276.1"/>
    </source>
</evidence>
<keyword evidence="4 10" id="KW-0808">Transferase</keyword>
<dbReference type="GO" id="GO:0008168">
    <property type="term" value="F:methyltransferase activity"/>
    <property type="evidence" value="ECO:0007669"/>
    <property type="project" value="UniProtKB-KW"/>
</dbReference>
<dbReference type="RefSeq" id="WP_159963787.1">
    <property type="nucleotide sequence ID" value="NZ_APKE01000005.1"/>
</dbReference>
<keyword evidence="7" id="KW-0067">ATP-binding</keyword>
<dbReference type="EC" id="2.7.13.3" evidence="2"/>
<dbReference type="Gene3D" id="3.30.450.20">
    <property type="entry name" value="PAS domain"/>
    <property type="match status" value="1"/>
</dbReference>
<organism evidence="10 11">
    <name type="scientific">Profundibacterium mesophilum KAUST100406-0324</name>
    <dbReference type="NCBI Taxonomy" id="1037889"/>
    <lineage>
        <taxon>Bacteria</taxon>
        <taxon>Pseudomonadati</taxon>
        <taxon>Pseudomonadota</taxon>
        <taxon>Alphaproteobacteria</taxon>
        <taxon>Rhodobacterales</taxon>
        <taxon>Roseobacteraceae</taxon>
        <taxon>Profundibacterium</taxon>
    </lineage>
</organism>
<dbReference type="EMBL" id="APKE01000005">
    <property type="protein sequence ID" value="KAF0677276.1"/>
    <property type="molecule type" value="Genomic_DNA"/>
</dbReference>
<keyword evidence="5" id="KW-0547">Nucleotide-binding</keyword>
<evidence type="ECO:0000256" key="7">
    <source>
        <dbReference type="ARBA" id="ARBA00022840"/>
    </source>
</evidence>
<keyword evidence="11" id="KW-1185">Reference proteome</keyword>
<evidence type="ECO:0000256" key="6">
    <source>
        <dbReference type="ARBA" id="ARBA00022777"/>
    </source>
</evidence>
<dbReference type="PANTHER" id="PTHR41523">
    <property type="entry name" value="TWO-COMPONENT SYSTEM SENSOR PROTEIN"/>
    <property type="match status" value="1"/>
</dbReference>
<comment type="catalytic activity">
    <reaction evidence="1">
        <text>ATP + protein L-histidine = ADP + protein N-phospho-L-histidine.</text>
        <dbReference type="EC" id="2.7.13.3"/>
    </reaction>
</comment>
<feature type="transmembrane region" description="Helical" evidence="8">
    <location>
        <begin position="20"/>
        <end position="38"/>
    </location>
</feature>
<feature type="domain" description="Signal transduction histidine kinase subgroup 2 dimerisation and phosphoacceptor" evidence="9">
    <location>
        <begin position="373"/>
        <end position="446"/>
    </location>
</feature>
<evidence type="ECO:0000256" key="3">
    <source>
        <dbReference type="ARBA" id="ARBA00022553"/>
    </source>
</evidence>
<dbReference type="GO" id="GO:0004673">
    <property type="term" value="F:protein histidine kinase activity"/>
    <property type="evidence" value="ECO:0007669"/>
    <property type="project" value="UniProtKB-EC"/>
</dbReference>
<dbReference type="Pfam" id="PF07568">
    <property type="entry name" value="HisKA_2"/>
    <property type="match status" value="1"/>
</dbReference>
<feature type="transmembrane region" description="Helical" evidence="8">
    <location>
        <begin position="280"/>
        <end position="302"/>
    </location>
</feature>
<keyword evidence="6" id="KW-0418">Kinase</keyword>
<keyword evidence="8" id="KW-0812">Transmembrane</keyword>
<keyword evidence="10" id="KW-0489">Methyltransferase</keyword>
<evidence type="ECO:0000256" key="2">
    <source>
        <dbReference type="ARBA" id="ARBA00012438"/>
    </source>
</evidence>
<gene>
    <name evidence="10" type="ORF">PMES_00323</name>
</gene>
<protein>
    <recommendedName>
        <fullName evidence="2">histidine kinase</fullName>
        <ecNumber evidence="2">2.7.13.3</ecNumber>
    </recommendedName>
</protein>
<evidence type="ECO:0000256" key="1">
    <source>
        <dbReference type="ARBA" id="ARBA00000085"/>
    </source>
</evidence>
<proteinExistence type="predicted"/>
<evidence type="ECO:0000256" key="8">
    <source>
        <dbReference type="SAM" id="Phobius"/>
    </source>
</evidence>
<reference evidence="10" key="1">
    <citation type="submission" date="2013-03" db="EMBL/GenBank/DDBJ databases">
        <title>Genome Sequence of the Profundibacterium mesophilum strain KAUST100406-0324T from Red Sea, a novel genus in the family Rhodobacteraceae.</title>
        <authorList>
            <person name="Essack M."/>
            <person name="Alam I."/>
            <person name="Lafi F."/>
            <person name="Alawi W."/>
            <person name="Kamanu F."/>
            <person name="Al-Suwailem A."/>
            <person name="Lee O.O."/>
            <person name="Xu Y."/>
            <person name="Bajic V."/>
            <person name="Qian P.-Y."/>
            <person name="Archer J."/>
        </authorList>
    </citation>
    <scope>NUCLEOTIDE SEQUENCE</scope>
    <source>
        <strain evidence="10">KAUST100406-0324</strain>
    </source>
</reference>
<dbReference type="InterPro" id="IPR011495">
    <property type="entry name" value="Sig_transdc_His_kin_sub2_dim/P"/>
</dbReference>
<evidence type="ECO:0000256" key="4">
    <source>
        <dbReference type="ARBA" id="ARBA00022679"/>
    </source>
</evidence>
<evidence type="ECO:0000256" key="5">
    <source>
        <dbReference type="ARBA" id="ARBA00022741"/>
    </source>
</evidence>
<dbReference type="Proteomes" id="UP000698242">
    <property type="component" value="Unassembled WGS sequence"/>
</dbReference>
<dbReference type="GO" id="GO:0005524">
    <property type="term" value="F:ATP binding"/>
    <property type="evidence" value="ECO:0007669"/>
    <property type="project" value="UniProtKB-KW"/>
</dbReference>
<evidence type="ECO:0000313" key="11">
    <source>
        <dbReference type="Proteomes" id="UP000698242"/>
    </source>
</evidence>
<keyword evidence="8" id="KW-1133">Transmembrane helix</keyword>
<sequence>MLAPLRGFDGLNRLDVRLVLLLGLALLPIGIIAMVQTYRVIEDSDARLEAALLGETLEAAAVERQVILHTRGAAQSIARIIPGYNEDPKTCSTVLDRYASSITDIAFAAHVSEDGIVRCGSAAVGTDLSSTATHTQYVETGLPFVGATLTARQTEDNLINVVEPVVDGNRPDGYVILSFLHDAIVINPPGNNGGPRPLDTITFNDRGDILSSQIGLETALDRLPVNRALSMLGGNGTGTFEDVDRTGAQRLYTVAPLLPGSIYALSIWEPSAGRTGGLTAMSAVLFPFLMWLISLAVAYFAVHRLVTRHIRSLRQNIRAFSSTRRTLSNVHLDEAPLELREVIEAFVSMTHQIARDEAELENGLHEKDVLLKEVHHRVKNNLQLIASITNMQIRKAQSPETKFVLKRLQDRVLGLATIHRNLYQASVLSNVRADTLIEELTAQITRNSITPAAGIDLELDIAPVSLYPDQAVPLSLLVTEATTNAIKYVGRPTPDAKPWISVVLKAADETGQVRLVISNSIGTPVNALPEGEVPGLGSQLINAFVMQLGAVSQVTETGTQYEINVKFSPSDFTAEDAAA</sequence>